<dbReference type="Gene3D" id="1.20.1330.10">
    <property type="entry name" value="f41 fragment of flagellin, N-terminal domain"/>
    <property type="match status" value="1"/>
</dbReference>
<sequence length="588" mass="67687">MENTKHYLNDLLNKKSPIAKDKMIELIKSKAIIADIEYGEGILENALQTVGHLYDIVKALYKEANDNTIEANNIILLYYKNQELKQYSREIDRVALSTYDNKVLFYGNFQLSVMIGKNVEEKLDITLPCLTINYLFSGGIDIIFTAAEIQPAIEKIKRGMESLILARKDIKNLQHDLEVAKEKLAIEFLDLEYLNYKEISIENILEEAKQENLAKFSPSHNIDIDEFSKFISTYTYNDIYPDKINLAHDENIFNNIEGKEATKHFITKDEAEQLYSNEDIYKYIWKLKDKEFITSEILELIFTQKILSIQSQMGSSSRDNREVYNIKFQANMDAIRKLAEKLKQGRENDETFEFPNNNAEYSGSGNTGAKINILEEDKAREASEIMNKANDIVEQNLLLTDYLIDKAHYMLGNNLCKTYMLYVQSPYRFFYNYNENGEVDKSKLYITDEDVINLGNVYCDVAKMQNLVLYQYATALKTIQNDYGAHSATYKTIFQDLGGVISDIASKLYGDESVKDNLSDYSGFFELMSGNEADNPLFAEFRDQSLYDQMLQISSATENIKKDILVIQAELMEGAESYFELDMELFAA</sequence>
<name>A0A0C1MRV7_9RICK</name>
<dbReference type="Proteomes" id="UP000031258">
    <property type="component" value="Unassembled WGS sequence"/>
</dbReference>
<comment type="caution">
    <text evidence="1">The sequence shown here is derived from an EMBL/GenBank/DDBJ whole genome shotgun (WGS) entry which is preliminary data.</text>
</comment>
<dbReference type="STRING" id="86105.NF27_FP00130"/>
<reference evidence="1 2" key="1">
    <citation type="submission" date="2014-11" db="EMBL/GenBank/DDBJ databases">
        <title>A Rickettsiales Symbiont of Amoebae With Ancient Features.</title>
        <authorList>
            <person name="Schulz F."/>
            <person name="Martijn J."/>
            <person name="Wascher F."/>
            <person name="Kostanjsek R."/>
            <person name="Ettema T.J."/>
            <person name="Horn M."/>
        </authorList>
    </citation>
    <scope>NUCLEOTIDE SEQUENCE [LARGE SCALE GENOMIC DNA]</scope>
    <source>
        <strain evidence="1 2">UWC36</strain>
    </source>
</reference>
<keyword evidence="2" id="KW-1185">Reference proteome</keyword>
<dbReference type="EMBL" id="JSWE01000141">
    <property type="protein sequence ID" value="KIE04822.1"/>
    <property type="molecule type" value="Genomic_DNA"/>
</dbReference>
<gene>
    <name evidence="1" type="ORF">NF27_FP00130</name>
</gene>
<dbReference type="RefSeq" id="WP_039457579.1">
    <property type="nucleotide sequence ID" value="NZ_JSWE01000141.1"/>
</dbReference>
<proteinExistence type="predicted"/>
<evidence type="ECO:0000313" key="1">
    <source>
        <dbReference type="EMBL" id="KIE04822.1"/>
    </source>
</evidence>
<accession>A0A0C1MRV7</accession>
<protein>
    <submittedName>
        <fullName evidence="1">Uncharacterized protein</fullName>
    </submittedName>
</protein>
<dbReference type="PATRIC" id="fig|86105.3.peg.1373"/>
<evidence type="ECO:0000313" key="2">
    <source>
        <dbReference type="Proteomes" id="UP000031258"/>
    </source>
</evidence>
<dbReference type="OrthoDB" id="9816755at2"/>
<organism evidence="1 2">
    <name type="scientific">Candidatus Jidaibacter acanthamoebae</name>
    <dbReference type="NCBI Taxonomy" id="86105"/>
    <lineage>
        <taxon>Bacteria</taxon>
        <taxon>Pseudomonadati</taxon>
        <taxon>Pseudomonadota</taxon>
        <taxon>Alphaproteobacteria</taxon>
        <taxon>Rickettsiales</taxon>
        <taxon>Candidatus Midichloriaceae</taxon>
        <taxon>Candidatus Jidaibacter</taxon>
    </lineage>
</organism>
<dbReference type="AlphaFoldDB" id="A0A0C1MRV7"/>